<dbReference type="EMBL" id="BMMF01000008">
    <property type="protein sequence ID" value="GGK39985.1"/>
    <property type="molecule type" value="Genomic_DNA"/>
</dbReference>
<dbReference type="Proteomes" id="UP000600449">
    <property type="component" value="Unassembled WGS sequence"/>
</dbReference>
<accession>A0A917QAC6</accession>
<keyword evidence="3" id="KW-1185">Reference proteome</keyword>
<proteinExistence type="predicted"/>
<evidence type="ECO:0000313" key="3">
    <source>
        <dbReference type="Proteomes" id="UP000600449"/>
    </source>
</evidence>
<name>A0A917QAC6_9HYPH</name>
<dbReference type="AlphaFoldDB" id="A0A917QAC6"/>
<dbReference type="RefSeq" id="WP_188913936.1">
    <property type="nucleotide sequence ID" value="NZ_BMMF01000008.1"/>
</dbReference>
<sequence>MPSDLAFWLAVLAIPAAALVWALVDHRIRPALVPEREIRARADRLIAEQNVHDGGSSVAGAAQRAAAQRAAAKEAAAHARGDHREQGIWRRVHRRLAREAERGGAL</sequence>
<reference evidence="2 3" key="1">
    <citation type="journal article" date="2014" name="Int. J. Syst. Evol. Microbiol.">
        <title>Complete genome sequence of Corynebacterium casei LMG S-19264T (=DSM 44701T), isolated from a smear-ripened cheese.</title>
        <authorList>
            <consortium name="US DOE Joint Genome Institute (JGI-PGF)"/>
            <person name="Walter F."/>
            <person name="Albersmeier A."/>
            <person name="Kalinowski J."/>
            <person name="Ruckert C."/>
        </authorList>
    </citation>
    <scope>NUCLEOTIDE SEQUENCE [LARGE SCALE GENOMIC DNA]</scope>
    <source>
        <strain evidence="2 3">CGMCC 1.9161</strain>
    </source>
</reference>
<evidence type="ECO:0000313" key="2">
    <source>
        <dbReference type="EMBL" id="GGK39985.1"/>
    </source>
</evidence>
<feature type="compositionally biased region" description="Basic and acidic residues" evidence="1">
    <location>
        <begin position="71"/>
        <end position="88"/>
    </location>
</feature>
<evidence type="ECO:0000256" key="1">
    <source>
        <dbReference type="SAM" id="MobiDB-lite"/>
    </source>
</evidence>
<organism evidence="2 3">
    <name type="scientific">Salinarimonas ramus</name>
    <dbReference type="NCBI Taxonomy" id="690164"/>
    <lineage>
        <taxon>Bacteria</taxon>
        <taxon>Pseudomonadati</taxon>
        <taxon>Pseudomonadota</taxon>
        <taxon>Alphaproteobacteria</taxon>
        <taxon>Hyphomicrobiales</taxon>
        <taxon>Salinarimonadaceae</taxon>
        <taxon>Salinarimonas</taxon>
    </lineage>
</organism>
<feature type="region of interest" description="Disordered" evidence="1">
    <location>
        <begin position="55"/>
        <end position="88"/>
    </location>
</feature>
<feature type="compositionally biased region" description="Low complexity" evidence="1">
    <location>
        <begin position="59"/>
        <end position="70"/>
    </location>
</feature>
<gene>
    <name evidence="2" type="ORF">GCM10011322_28950</name>
</gene>
<protein>
    <submittedName>
        <fullName evidence="2">Uncharacterized protein</fullName>
    </submittedName>
</protein>
<comment type="caution">
    <text evidence="2">The sequence shown here is derived from an EMBL/GenBank/DDBJ whole genome shotgun (WGS) entry which is preliminary data.</text>
</comment>